<dbReference type="EMBL" id="CAJVAS010000025">
    <property type="protein sequence ID" value="CAG7643602.1"/>
    <property type="molecule type" value="Genomic_DNA"/>
</dbReference>
<keyword evidence="1" id="KW-1133">Transmembrane helix</keyword>
<organism evidence="2 3">
    <name type="scientific">Paenibacillus solanacearum</name>
    <dbReference type="NCBI Taxonomy" id="2048548"/>
    <lineage>
        <taxon>Bacteria</taxon>
        <taxon>Bacillati</taxon>
        <taxon>Bacillota</taxon>
        <taxon>Bacilli</taxon>
        <taxon>Bacillales</taxon>
        <taxon>Paenibacillaceae</taxon>
        <taxon>Paenibacillus</taxon>
    </lineage>
</organism>
<evidence type="ECO:0000256" key="1">
    <source>
        <dbReference type="SAM" id="Phobius"/>
    </source>
</evidence>
<evidence type="ECO:0000313" key="3">
    <source>
        <dbReference type="Proteomes" id="UP000693672"/>
    </source>
</evidence>
<dbReference type="AlphaFoldDB" id="A0A916K7Y2"/>
<feature type="transmembrane region" description="Helical" evidence="1">
    <location>
        <begin position="6"/>
        <end position="24"/>
    </location>
</feature>
<evidence type="ECO:0000313" key="2">
    <source>
        <dbReference type="EMBL" id="CAG7643602.1"/>
    </source>
</evidence>
<reference evidence="2" key="1">
    <citation type="submission" date="2021-06" db="EMBL/GenBank/DDBJ databases">
        <authorList>
            <person name="Criscuolo A."/>
        </authorList>
    </citation>
    <scope>NUCLEOTIDE SEQUENCE</scope>
    <source>
        <strain evidence="2">CIP111600</strain>
    </source>
</reference>
<evidence type="ECO:0008006" key="4">
    <source>
        <dbReference type="Google" id="ProtNLM"/>
    </source>
</evidence>
<keyword evidence="1" id="KW-0472">Membrane</keyword>
<keyword evidence="3" id="KW-1185">Reference proteome</keyword>
<accession>A0A916K7Y2</accession>
<dbReference type="InterPro" id="IPR010718">
    <property type="entry name" value="DUF1294"/>
</dbReference>
<sequence>MHLKLLFIYLLVMNVAVFVLMGHDKSRARKGGRRVPERRLFGLSAAGGALGAWVGMRVWRHKTKHVSFQLGIPALLLLNAAVVFALLRYVLPFYKGDS</sequence>
<keyword evidence="1" id="KW-0812">Transmembrane</keyword>
<comment type="caution">
    <text evidence="2">The sequence shown here is derived from an EMBL/GenBank/DDBJ whole genome shotgun (WGS) entry which is preliminary data.</text>
</comment>
<dbReference type="Proteomes" id="UP000693672">
    <property type="component" value="Unassembled WGS sequence"/>
</dbReference>
<name>A0A916K7Y2_9BACL</name>
<gene>
    <name evidence="2" type="ORF">PAESOLCIP111_04507</name>
</gene>
<dbReference type="Pfam" id="PF06961">
    <property type="entry name" value="DUF1294"/>
    <property type="match status" value="1"/>
</dbReference>
<proteinExistence type="predicted"/>
<feature type="transmembrane region" description="Helical" evidence="1">
    <location>
        <begin position="40"/>
        <end position="59"/>
    </location>
</feature>
<feature type="transmembrane region" description="Helical" evidence="1">
    <location>
        <begin position="71"/>
        <end position="91"/>
    </location>
</feature>
<protein>
    <recommendedName>
        <fullName evidence="4">DUF1294 domain-containing protein</fullName>
    </recommendedName>
</protein>